<evidence type="ECO:0000256" key="8">
    <source>
        <dbReference type="SAM" id="Phobius"/>
    </source>
</evidence>
<evidence type="ECO:0000256" key="5">
    <source>
        <dbReference type="ARBA" id="ARBA00022692"/>
    </source>
</evidence>
<evidence type="ECO:0008006" key="11">
    <source>
        <dbReference type="Google" id="ProtNLM"/>
    </source>
</evidence>
<proteinExistence type="predicted"/>
<keyword evidence="6 8" id="KW-1133">Transmembrane helix</keyword>
<gene>
    <name evidence="9" type="ORF">J2S55_004230</name>
</gene>
<comment type="subcellular location">
    <subcellularLocation>
        <location evidence="1">Cell membrane</location>
        <topology evidence="1">Multi-pass membrane protein</topology>
    </subcellularLocation>
</comment>
<dbReference type="RefSeq" id="WP_306863630.1">
    <property type="nucleotide sequence ID" value="NZ_JAUSRB010000002.1"/>
</dbReference>
<feature type="transmembrane region" description="Helical" evidence="8">
    <location>
        <begin position="89"/>
        <end position="114"/>
    </location>
</feature>
<evidence type="ECO:0000256" key="1">
    <source>
        <dbReference type="ARBA" id="ARBA00004651"/>
    </source>
</evidence>
<dbReference type="Proteomes" id="UP001230426">
    <property type="component" value="Unassembled WGS sequence"/>
</dbReference>
<protein>
    <recommendedName>
        <fullName evidence="11">Glycosyltransferase RgtA/B/C/D-like domain-containing protein</fullName>
    </recommendedName>
</protein>
<feature type="transmembrane region" description="Helical" evidence="8">
    <location>
        <begin position="448"/>
        <end position="466"/>
    </location>
</feature>
<feature type="transmembrane region" description="Helical" evidence="8">
    <location>
        <begin position="144"/>
        <end position="164"/>
    </location>
</feature>
<feature type="transmembrane region" description="Helical" evidence="8">
    <location>
        <begin position="30"/>
        <end position="49"/>
    </location>
</feature>
<organism evidence="9 10">
    <name type="scientific">Streptosporangium brasiliense</name>
    <dbReference type="NCBI Taxonomy" id="47480"/>
    <lineage>
        <taxon>Bacteria</taxon>
        <taxon>Bacillati</taxon>
        <taxon>Actinomycetota</taxon>
        <taxon>Actinomycetes</taxon>
        <taxon>Streptosporangiales</taxon>
        <taxon>Streptosporangiaceae</taxon>
        <taxon>Streptosporangium</taxon>
    </lineage>
</organism>
<evidence type="ECO:0000256" key="4">
    <source>
        <dbReference type="ARBA" id="ARBA00022679"/>
    </source>
</evidence>
<feature type="transmembrane region" description="Helical" evidence="8">
    <location>
        <begin position="170"/>
        <end position="203"/>
    </location>
</feature>
<keyword evidence="3" id="KW-0328">Glycosyltransferase</keyword>
<comment type="caution">
    <text evidence="9">The sequence shown here is derived from an EMBL/GenBank/DDBJ whole genome shotgun (WGS) entry which is preliminary data.</text>
</comment>
<dbReference type="InterPro" id="IPR050297">
    <property type="entry name" value="LipidA_mod_glycosyltrf_83"/>
</dbReference>
<dbReference type="PANTHER" id="PTHR33908:SF11">
    <property type="entry name" value="MEMBRANE PROTEIN"/>
    <property type="match status" value="1"/>
</dbReference>
<evidence type="ECO:0000256" key="7">
    <source>
        <dbReference type="ARBA" id="ARBA00023136"/>
    </source>
</evidence>
<dbReference type="EMBL" id="JAUSRB010000002">
    <property type="protein sequence ID" value="MDP9864964.1"/>
    <property type="molecule type" value="Genomic_DNA"/>
</dbReference>
<evidence type="ECO:0000256" key="3">
    <source>
        <dbReference type="ARBA" id="ARBA00022676"/>
    </source>
</evidence>
<keyword evidence="7 8" id="KW-0472">Membrane</keyword>
<evidence type="ECO:0000256" key="2">
    <source>
        <dbReference type="ARBA" id="ARBA00022475"/>
    </source>
</evidence>
<keyword evidence="4" id="KW-0808">Transferase</keyword>
<sequence>MVTVAERARLEVPPADWSARLRAFLRRHRLFVAALALAFVLRVVTMLGYGPALWFNDSFEYVSGAVNPERPSALRPNGYSFWLLLLRPFHSFGLVAFTQHLMGLSIAVLVYALLRRRFGLPGWGATLAAVPVLFDAYQIQLEHLIMSDTMFMLLVMGVITLVLWHRKVSWRLGAVIGLLLALTALTRSIGLPILALVCVYMLIKRTGWKPIAAMVTACAVPVLGYMGWFASAHGNYAMTNSDGAILYMRTALFADCTKMGVDPRKELELALLCITAPPSERSFSGQNYLWWARGGQRFHAFGTGSTFTPQMNQTAGKFARRAIMSQPGDYLAKVAVDFFRAFHWGRPRFPDYATFQQYEFSFEDKVLPAWSSYKGTTDGDARRYDPGLPTAEIRGRQSVIGTQLHDPWASFMQAYQRTVRLPGIVVGVLLLIGLAGVAVRWRTLGGPVLLPWLAAFGLILAPAATAEFDYRYLLPAVPLACLAAAISLRRGFARPTAKAGSAPTTASAE</sequence>
<dbReference type="PANTHER" id="PTHR33908">
    <property type="entry name" value="MANNOSYLTRANSFERASE YKCB-RELATED"/>
    <property type="match status" value="1"/>
</dbReference>
<feature type="transmembrane region" description="Helical" evidence="8">
    <location>
        <begin position="210"/>
        <end position="230"/>
    </location>
</feature>
<evidence type="ECO:0000313" key="10">
    <source>
        <dbReference type="Proteomes" id="UP001230426"/>
    </source>
</evidence>
<reference evidence="9 10" key="1">
    <citation type="submission" date="2023-07" db="EMBL/GenBank/DDBJ databases">
        <title>Sequencing the genomes of 1000 actinobacteria strains.</title>
        <authorList>
            <person name="Klenk H.-P."/>
        </authorList>
    </citation>
    <scope>NUCLEOTIDE SEQUENCE [LARGE SCALE GENOMIC DNA]</scope>
    <source>
        <strain evidence="9 10">DSM 44109</strain>
    </source>
</reference>
<keyword evidence="10" id="KW-1185">Reference proteome</keyword>
<name>A0ABT9R824_9ACTN</name>
<keyword evidence="5 8" id="KW-0812">Transmembrane</keyword>
<evidence type="ECO:0000313" key="9">
    <source>
        <dbReference type="EMBL" id="MDP9864964.1"/>
    </source>
</evidence>
<keyword evidence="2" id="KW-1003">Cell membrane</keyword>
<accession>A0ABT9R824</accession>
<evidence type="ECO:0000256" key="6">
    <source>
        <dbReference type="ARBA" id="ARBA00022989"/>
    </source>
</evidence>
<feature type="transmembrane region" description="Helical" evidence="8">
    <location>
        <begin position="421"/>
        <end position="441"/>
    </location>
</feature>